<gene>
    <name evidence="3" type="ORF">CRYO30217_03307</name>
</gene>
<evidence type="ECO:0000313" key="4">
    <source>
        <dbReference type="Proteomes" id="UP000683507"/>
    </source>
</evidence>
<dbReference type="CDD" id="cd00093">
    <property type="entry name" value="HTH_XRE"/>
    <property type="match status" value="1"/>
</dbReference>
<dbReference type="Pfam" id="PF01381">
    <property type="entry name" value="HTH_3"/>
    <property type="match status" value="1"/>
</dbReference>
<keyword evidence="4" id="KW-1185">Reference proteome</keyword>
<dbReference type="RefSeq" id="WP_258543492.1">
    <property type="nucleotide sequence ID" value="NZ_OU015584.1"/>
</dbReference>
<dbReference type="InterPro" id="IPR010982">
    <property type="entry name" value="Lambda_DNA-bd_dom_sf"/>
</dbReference>
<reference evidence="3" key="1">
    <citation type="submission" date="2021-04" db="EMBL/GenBank/DDBJ databases">
        <authorList>
            <person name="Rodrigo-Torres L."/>
            <person name="Arahal R. D."/>
            <person name="Lucena T."/>
        </authorList>
    </citation>
    <scope>NUCLEOTIDE SEQUENCE</scope>
    <source>
        <strain evidence="3">AS29M-1</strain>
    </source>
</reference>
<dbReference type="PANTHER" id="PTHR46558:SF4">
    <property type="entry name" value="DNA-BIDING PHAGE PROTEIN"/>
    <property type="match status" value="1"/>
</dbReference>
<dbReference type="PANTHER" id="PTHR46558">
    <property type="entry name" value="TRACRIPTIONAL REGULATORY PROTEIN-RELATED-RELATED"/>
    <property type="match status" value="1"/>
</dbReference>
<dbReference type="GO" id="GO:0003677">
    <property type="term" value="F:DNA binding"/>
    <property type="evidence" value="ECO:0007669"/>
    <property type="project" value="UniProtKB-KW"/>
</dbReference>
<accession>A0A916JQH6</accession>
<evidence type="ECO:0000259" key="2">
    <source>
        <dbReference type="PROSITE" id="PS50943"/>
    </source>
</evidence>
<name>A0A916JQH6_9FLAO</name>
<dbReference type="AlphaFoldDB" id="A0A916JQH6"/>
<dbReference type="PROSITE" id="PS50943">
    <property type="entry name" value="HTH_CROC1"/>
    <property type="match status" value="1"/>
</dbReference>
<proteinExistence type="predicted"/>
<dbReference type="KEGG" id="ptan:CRYO30217_03307"/>
<evidence type="ECO:0000313" key="3">
    <source>
        <dbReference type="EMBL" id="CAG5086853.1"/>
    </source>
</evidence>
<evidence type="ECO:0000256" key="1">
    <source>
        <dbReference type="ARBA" id="ARBA00023125"/>
    </source>
</evidence>
<keyword evidence="1" id="KW-0238">DNA-binding</keyword>
<feature type="domain" description="HTH cro/C1-type" evidence="2">
    <location>
        <begin position="8"/>
        <end position="62"/>
    </location>
</feature>
<dbReference type="SMART" id="SM00530">
    <property type="entry name" value="HTH_XRE"/>
    <property type="match status" value="1"/>
</dbReference>
<sequence>MNKINATLRIIRKQKRITQKSMAERLNIARSTYSKLESGNTRIDVAMLTNICRILEVSTTEIIKENGDYTLDSISEELDIMMGIAETSLFEDLHKTVAYDQLTTEQKKKLEEKGFGDRKSYENTPFNGRIFSFGQKEVFRYMMDNCGMEMFFRLKLITTDYWLDKWKDYLEDKKSKHKYFEENGDFPAQDQNHLEIDEKDYFVVVFIDLKFPNNKSKTVQISERDFPNNSDDPDEILDYVILKTDALHGEILCFSVDGYDSVCEIVE</sequence>
<dbReference type="Gene3D" id="1.10.260.40">
    <property type="entry name" value="lambda repressor-like DNA-binding domains"/>
    <property type="match status" value="1"/>
</dbReference>
<dbReference type="InterPro" id="IPR001387">
    <property type="entry name" value="Cro/C1-type_HTH"/>
</dbReference>
<dbReference type="EMBL" id="OU015584">
    <property type="protein sequence ID" value="CAG5086853.1"/>
    <property type="molecule type" value="Genomic_DNA"/>
</dbReference>
<dbReference type="SUPFAM" id="SSF47413">
    <property type="entry name" value="lambda repressor-like DNA-binding domains"/>
    <property type="match status" value="1"/>
</dbReference>
<dbReference type="Proteomes" id="UP000683507">
    <property type="component" value="Chromosome"/>
</dbReference>
<organism evidence="3 4">
    <name type="scientific">Parvicella tangerina</name>
    <dbReference type="NCBI Taxonomy" id="2829795"/>
    <lineage>
        <taxon>Bacteria</taxon>
        <taxon>Pseudomonadati</taxon>
        <taxon>Bacteroidota</taxon>
        <taxon>Flavobacteriia</taxon>
        <taxon>Flavobacteriales</taxon>
        <taxon>Parvicellaceae</taxon>
        <taxon>Parvicella</taxon>
    </lineage>
</organism>
<protein>
    <recommendedName>
        <fullName evidence="2">HTH cro/C1-type domain-containing protein</fullName>
    </recommendedName>
</protein>